<evidence type="ECO:0000313" key="2">
    <source>
        <dbReference type="EMBL" id="TNB98503.1"/>
    </source>
</evidence>
<dbReference type="CDD" id="cd20708">
    <property type="entry name" value="MIX_IV"/>
    <property type="match status" value="1"/>
</dbReference>
<dbReference type="RefSeq" id="WP_139053906.1">
    <property type="nucleotide sequence ID" value="NZ_VDDB01000005.1"/>
</dbReference>
<dbReference type="AlphaFoldDB" id="A0A5C4L1B3"/>
<sequence length="907" mass="98617">MTQAATEKLAMKPAACPLITAVVPLRYAIGPSHAIDVSAFDLPPLNGKFPELGEKNEVTRDKALNYTARLLRDGWLYVWQSSPEKLIEFSVKSAMLQETARGGKVLDASSKPYLMLPAGTPAMISWSPSKWSDNQFSAAKGEAKVRTRVMRNFTPGAAPASGKAASIHESIGDYMEPIGFNWSCAPETKNKPNWSSMLDEMKRCEQQAYVITDDPWGVWIDLAGLIRIQHDEYETRRKIRAHDWSVAGVLKSLSDNDPQIKSLLPTITRYRDLKTAWAELDKEEEEYSKSRRILSLLWNDWMNTFQRKGPSTLDTAAGQFEIKDRIARGDLEAHFAAACLGPSSCSLSAKALAKALDPNKQEAGQPWLIWAMLGLGRRMAVADMKSLVDLGDGIKDNAGPISKEAAKFGRALALATIINKTAENLSALNPEQVKEALFIALAPAIAPSFHAGANNIDDAGKLFAASALGRSGQSLKVTEASHRQIGEWLTTLMEGDSPTSKPNKPPALPTELENKLPFFSLSPASTAKPSEKLGSIAHLVSPENEPKNLLSINKTTLKKAPIKCLVTLTAAINFGWAVKDFISTPTAKSGLNVIGGGTGVISAASAVTQKIAELNWESLLKEAAPDSVNSRLLLTQAVGQATKTTLLQAIVSSFDIAVYGIEAFEAYTATDYDTAAINAGLSVASAANLSIYVKTFRVLRAARAAVIVGDAATIGRGVSQAPHLAFKALGVTILIVGGVIARLYTQDTPLEKWVKGTSFGVNPDTWATSYKDTMIQLYKILFPISFDAYRLSELNPYKGMVESTYLILRMPGKTAIEDSTIRFEGEEVWGGIFGLGSKREKVSWTGSSFDKHTGTRVSTEPGVATYRRVYHLDREGRAINNINGQLFYSPLEGMTLPPIEIKELAWF</sequence>
<accession>A0A5C4L1B3</accession>
<feature type="domain" description="Toxin VasX N-terminal region" evidence="1">
    <location>
        <begin position="21"/>
        <end position="158"/>
    </location>
</feature>
<dbReference type="InterPro" id="IPR046864">
    <property type="entry name" value="VasX_N"/>
</dbReference>
<keyword evidence="3" id="KW-1185">Reference proteome</keyword>
<reference evidence="2" key="1">
    <citation type="submission" date="2019-06" db="EMBL/GenBank/DDBJ databases">
        <title>Pseudomonas-derived Butenolides : (Bio)synthesis of Styrolides.</title>
        <authorList>
            <person name="Klapper M."/>
            <person name="Chowdhury S."/>
            <person name="Stallforth P."/>
        </authorList>
    </citation>
    <scope>NUCLEOTIDE SEQUENCE [LARGE SCALE GENOMIC DNA]</scope>
    <source>
        <strain evidence="2">EC-S101</strain>
    </source>
</reference>
<gene>
    <name evidence="2" type="ORF">FHG55_05510</name>
</gene>
<organism evidence="2 3">
    <name type="scientific">Pseudomonas jessenii</name>
    <dbReference type="NCBI Taxonomy" id="77298"/>
    <lineage>
        <taxon>Bacteria</taxon>
        <taxon>Pseudomonadati</taxon>
        <taxon>Pseudomonadota</taxon>
        <taxon>Gammaproteobacteria</taxon>
        <taxon>Pseudomonadales</taxon>
        <taxon>Pseudomonadaceae</taxon>
        <taxon>Pseudomonas</taxon>
    </lineage>
</organism>
<proteinExistence type="predicted"/>
<dbReference type="Pfam" id="PF20249">
    <property type="entry name" value="VasX_N"/>
    <property type="match status" value="1"/>
</dbReference>
<name>A0A5C4L1B3_PSEJE</name>
<dbReference type="EMBL" id="VDDB01000005">
    <property type="protein sequence ID" value="TNB98503.1"/>
    <property type="molecule type" value="Genomic_DNA"/>
</dbReference>
<evidence type="ECO:0000259" key="1">
    <source>
        <dbReference type="Pfam" id="PF20249"/>
    </source>
</evidence>
<protein>
    <recommendedName>
        <fullName evidence="1">Toxin VasX N-terminal region domain-containing protein</fullName>
    </recommendedName>
</protein>
<dbReference type="Proteomes" id="UP000306272">
    <property type="component" value="Unassembled WGS sequence"/>
</dbReference>
<comment type="caution">
    <text evidence="2">The sequence shown here is derived from an EMBL/GenBank/DDBJ whole genome shotgun (WGS) entry which is preliminary data.</text>
</comment>
<evidence type="ECO:0000313" key="3">
    <source>
        <dbReference type="Proteomes" id="UP000306272"/>
    </source>
</evidence>